<dbReference type="Proteomes" id="UP000801864">
    <property type="component" value="Unassembled WGS sequence"/>
</dbReference>
<proteinExistence type="predicted"/>
<sequence length="147" mass="16422">MQASRIDYREETMSGQGAKLVVQGKLTFRKAERGKQKESKKRSTDSAGGGQGGLDLISSLSGVQLWFVAAKEKKKDKDGADSAGEIGEEEDRNWRVLLRIGRARLQPVAWFTDALINNAKLELEGWSSRRNCRVAEQNRAQEKTVKQ</sequence>
<organism evidence="2 3">
    <name type="scientific">Trichoderma lentiforme</name>
    <dbReference type="NCBI Taxonomy" id="1567552"/>
    <lineage>
        <taxon>Eukaryota</taxon>
        <taxon>Fungi</taxon>
        <taxon>Dikarya</taxon>
        <taxon>Ascomycota</taxon>
        <taxon>Pezizomycotina</taxon>
        <taxon>Sordariomycetes</taxon>
        <taxon>Hypocreomycetidae</taxon>
        <taxon>Hypocreales</taxon>
        <taxon>Hypocreaceae</taxon>
        <taxon>Trichoderma</taxon>
    </lineage>
</organism>
<accession>A0A9P4XN68</accession>
<dbReference type="EMBL" id="QLNT01000003">
    <property type="protein sequence ID" value="KAF3075655.1"/>
    <property type="molecule type" value="Genomic_DNA"/>
</dbReference>
<feature type="compositionally biased region" description="Basic and acidic residues" evidence="1">
    <location>
        <begin position="29"/>
        <end position="44"/>
    </location>
</feature>
<evidence type="ECO:0000313" key="3">
    <source>
        <dbReference type="Proteomes" id="UP000801864"/>
    </source>
</evidence>
<reference evidence="2 3" key="1">
    <citation type="submission" date="2018-06" db="EMBL/GenBank/DDBJ databases">
        <title>Genome analysis of cellulolytic fungus Trichoderma lentiforme CFAM-422.</title>
        <authorList>
            <person name="Steindorff A.S."/>
            <person name="Formighieri E.F."/>
            <person name="Midorikawa G.E.O."/>
            <person name="Tamietti M.S."/>
            <person name="Ramos E.Z."/>
            <person name="Silva A.S."/>
            <person name="Bon E.P.S."/>
            <person name="Mendes T.D."/>
            <person name="Damaso M.C.T."/>
            <person name="Favaro L.C.L."/>
        </authorList>
    </citation>
    <scope>NUCLEOTIDE SEQUENCE [LARGE SCALE GENOMIC DNA]</scope>
    <source>
        <strain evidence="2 3">CFAM-422</strain>
    </source>
</reference>
<protein>
    <submittedName>
        <fullName evidence="2">Uncharacterized protein</fullName>
    </submittedName>
</protein>
<comment type="caution">
    <text evidence="2">The sequence shown here is derived from an EMBL/GenBank/DDBJ whole genome shotgun (WGS) entry which is preliminary data.</text>
</comment>
<dbReference type="AlphaFoldDB" id="A0A9P4XN68"/>
<feature type="region of interest" description="Disordered" evidence="1">
    <location>
        <begin position="27"/>
        <end position="53"/>
    </location>
</feature>
<keyword evidence="3" id="KW-1185">Reference proteome</keyword>
<evidence type="ECO:0000313" key="2">
    <source>
        <dbReference type="EMBL" id="KAF3075655.1"/>
    </source>
</evidence>
<name>A0A9P4XN68_9HYPO</name>
<gene>
    <name evidence="2" type="ORF">CFAM422_002231</name>
</gene>
<evidence type="ECO:0000256" key="1">
    <source>
        <dbReference type="SAM" id="MobiDB-lite"/>
    </source>
</evidence>